<dbReference type="GO" id="GO:0006694">
    <property type="term" value="P:steroid biosynthetic process"/>
    <property type="evidence" value="ECO:0007669"/>
    <property type="project" value="InterPro"/>
</dbReference>
<gene>
    <name evidence="3" type="ORF">FH972_015197</name>
</gene>
<dbReference type="InterPro" id="IPR002225">
    <property type="entry name" value="3Beta_OHSteriod_DH/Estase"/>
</dbReference>
<evidence type="ECO:0000313" key="4">
    <source>
        <dbReference type="Proteomes" id="UP000327013"/>
    </source>
</evidence>
<feature type="region of interest" description="Disordered" evidence="1">
    <location>
        <begin position="113"/>
        <end position="133"/>
    </location>
</feature>
<sequence length="133" mass="14895">MEERLAELNPRTCVVLGGRGFLGRSLVHRLLTLCKWIVRVADSAQSLQLHPSGDHHDSLLPQALSSGRASYHRVWLPSKCEKRKVNLNVTYARKSSQPDRVVVIRLVDQKTRGRKGKESVRSCGDSTPAELDI</sequence>
<evidence type="ECO:0000313" key="3">
    <source>
        <dbReference type="EMBL" id="KAE8076554.1"/>
    </source>
</evidence>
<feature type="domain" description="3-beta hydroxysteroid dehydrogenase/isomerase" evidence="2">
    <location>
        <begin position="14"/>
        <end position="49"/>
    </location>
</feature>
<reference evidence="3 4" key="1">
    <citation type="submission" date="2019-06" db="EMBL/GenBank/DDBJ databases">
        <title>A chromosomal-level reference genome of Carpinus fangiana (Coryloideae, Betulaceae).</title>
        <authorList>
            <person name="Yang X."/>
            <person name="Wang Z."/>
            <person name="Zhang L."/>
            <person name="Hao G."/>
            <person name="Liu J."/>
            <person name="Yang Y."/>
        </authorList>
    </citation>
    <scope>NUCLEOTIDE SEQUENCE [LARGE SCALE GENOMIC DNA]</scope>
    <source>
        <strain evidence="3">Cfa_2016G</strain>
        <tissue evidence="3">Leaf</tissue>
    </source>
</reference>
<evidence type="ECO:0000259" key="2">
    <source>
        <dbReference type="Pfam" id="PF01073"/>
    </source>
</evidence>
<organism evidence="3 4">
    <name type="scientific">Carpinus fangiana</name>
    <dbReference type="NCBI Taxonomy" id="176857"/>
    <lineage>
        <taxon>Eukaryota</taxon>
        <taxon>Viridiplantae</taxon>
        <taxon>Streptophyta</taxon>
        <taxon>Embryophyta</taxon>
        <taxon>Tracheophyta</taxon>
        <taxon>Spermatophyta</taxon>
        <taxon>Magnoliopsida</taxon>
        <taxon>eudicotyledons</taxon>
        <taxon>Gunneridae</taxon>
        <taxon>Pentapetalae</taxon>
        <taxon>rosids</taxon>
        <taxon>fabids</taxon>
        <taxon>Fagales</taxon>
        <taxon>Betulaceae</taxon>
        <taxon>Carpinus</taxon>
    </lineage>
</organism>
<dbReference type="Proteomes" id="UP000327013">
    <property type="component" value="Chromosome 6"/>
</dbReference>
<protein>
    <recommendedName>
        <fullName evidence="2">3-beta hydroxysteroid dehydrogenase/isomerase domain-containing protein</fullName>
    </recommendedName>
</protein>
<dbReference type="Pfam" id="PF01073">
    <property type="entry name" value="3Beta_HSD"/>
    <property type="match status" value="1"/>
</dbReference>
<name>A0A5N6RD33_9ROSI</name>
<dbReference type="OrthoDB" id="10058185at2759"/>
<accession>A0A5N6RD33</accession>
<evidence type="ECO:0000256" key="1">
    <source>
        <dbReference type="SAM" id="MobiDB-lite"/>
    </source>
</evidence>
<dbReference type="GO" id="GO:0016616">
    <property type="term" value="F:oxidoreductase activity, acting on the CH-OH group of donors, NAD or NADP as acceptor"/>
    <property type="evidence" value="ECO:0007669"/>
    <property type="project" value="InterPro"/>
</dbReference>
<keyword evidence="4" id="KW-1185">Reference proteome</keyword>
<dbReference type="EMBL" id="CM017326">
    <property type="protein sequence ID" value="KAE8076554.1"/>
    <property type="molecule type" value="Genomic_DNA"/>
</dbReference>
<dbReference type="AlphaFoldDB" id="A0A5N6RD33"/>
<proteinExistence type="predicted"/>